<dbReference type="Proteomes" id="UP001303373">
    <property type="component" value="Chromosome 14"/>
</dbReference>
<keyword evidence="4" id="KW-0804">Transcription</keyword>
<reference evidence="7 8" key="1">
    <citation type="submission" date="2023-11" db="EMBL/GenBank/DDBJ databases">
        <title>An acidophilic fungus is an integral part of prey digestion in a carnivorous sundew plant.</title>
        <authorList>
            <person name="Tsai I.J."/>
        </authorList>
    </citation>
    <scope>NUCLEOTIDE SEQUENCE [LARGE SCALE GENOMIC DNA]</scope>
    <source>
        <strain evidence="7">169a</strain>
    </source>
</reference>
<evidence type="ECO:0000313" key="8">
    <source>
        <dbReference type="Proteomes" id="UP001303373"/>
    </source>
</evidence>
<dbReference type="GO" id="GO:0000976">
    <property type="term" value="F:transcription cis-regulatory region binding"/>
    <property type="evidence" value="ECO:0007669"/>
    <property type="project" value="TreeGrafter"/>
</dbReference>
<keyword evidence="8" id="KW-1185">Reference proteome</keyword>
<evidence type="ECO:0000256" key="3">
    <source>
        <dbReference type="ARBA" id="ARBA00023125"/>
    </source>
</evidence>
<comment type="subcellular location">
    <subcellularLocation>
        <location evidence="1">Nucleus</location>
    </subcellularLocation>
</comment>
<feature type="compositionally biased region" description="Polar residues" evidence="6">
    <location>
        <begin position="544"/>
        <end position="558"/>
    </location>
</feature>
<dbReference type="EMBL" id="CP138593">
    <property type="protein sequence ID" value="WPH05071.1"/>
    <property type="molecule type" value="Genomic_DNA"/>
</dbReference>
<dbReference type="InterPro" id="IPR051089">
    <property type="entry name" value="prtT"/>
</dbReference>
<keyword evidence="2" id="KW-0805">Transcription regulation</keyword>
<sequence length="692" mass="77626">MTALRALLKQKDGVSSTTTEISRHISDLDLDHADDLFDEENSINRVPREITHNLPGHPVQQRSVQRIDYQTTPARNKKDIVDKNILSIEIARELVELFKKELYPVYPIIYLPKNWTADDLRRNKPVLFLAIVAAAAGKNHPDIATRLDQEILEEYANRTVINGEKSLELVQALNVSAVWYQPPNRLSQIKFYEYIHMASMMAPEIGIDRRPLRHFLSLKSNSGLISPDVDLDTGMNSLEARRTLLATQVTCSGVRRTMRRPAMMRVTGYTRDSIELLERSSRAAPGDKVLAASARLMDIADEIANSFEYDDHDALASIYDVKTRMMISAFDKRLSDWHATMPTESYPPVLQMTYQTIRMYLHEVVLHVDHSPEDFKAPYHMGIIHSSCEEHPIPIKAAVDSISALVDSIHALMDLFLDIDVEQVRVLPVASYVRVSYSTFLLAKLSVSGASDNSQLQPLIDRSTLKAESYVSRLLFHLRSSIGRQKCRVPAIFVTLLSQIGQWCSQPELIQEVGFESNRKDREQQNRYEEIAMSSSRSIEDITSPKSSPGSVDTSIPGQRATVLTGSFAANYESIAGEDIVNRTAALGLASQTERSNTESPAQLVTPMSSDKDEGSELLNLRESAVSTSEATEPMTLGFGRELQDNSWPLDLDQMNWAGDDFSYSKHLDPESHGLGDNSVTTTAIDELMNWQ</sequence>
<organism evidence="7 8">
    <name type="scientific">Acrodontium crateriforme</name>
    <dbReference type="NCBI Taxonomy" id="150365"/>
    <lineage>
        <taxon>Eukaryota</taxon>
        <taxon>Fungi</taxon>
        <taxon>Dikarya</taxon>
        <taxon>Ascomycota</taxon>
        <taxon>Pezizomycotina</taxon>
        <taxon>Dothideomycetes</taxon>
        <taxon>Dothideomycetidae</taxon>
        <taxon>Mycosphaerellales</taxon>
        <taxon>Teratosphaeriaceae</taxon>
        <taxon>Acrodontium</taxon>
    </lineage>
</organism>
<evidence type="ECO:0000313" key="7">
    <source>
        <dbReference type="EMBL" id="WPH05071.1"/>
    </source>
</evidence>
<dbReference type="PANTHER" id="PTHR31845:SF39">
    <property type="entry name" value="TRANSCRIPTION FACTOR PBCR-RELATED"/>
    <property type="match status" value="1"/>
</dbReference>
<dbReference type="PANTHER" id="PTHR31845">
    <property type="entry name" value="FINGER DOMAIN PROTEIN, PUTATIVE-RELATED"/>
    <property type="match status" value="1"/>
</dbReference>
<evidence type="ECO:0000256" key="5">
    <source>
        <dbReference type="ARBA" id="ARBA00023242"/>
    </source>
</evidence>
<gene>
    <name evidence="7" type="ORF">R9X50_00797000</name>
</gene>
<evidence type="ECO:0000256" key="4">
    <source>
        <dbReference type="ARBA" id="ARBA00023163"/>
    </source>
</evidence>
<dbReference type="CDD" id="cd12148">
    <property type="entry name" value="fungal_TF_MHR"/>
    <property type="match status" value="1"/>
</dbReference>
<dbReference type="GO" id="GO:0000981">
    <property type="term" value="F:DNA-binding transcription factor activity, RNA polymerase II-specific"/>
    <property type="evidence" value="ECO:0007669"/>
    <property type="project" value="TreeGrafter"/>
</dbReference>
<feature type="region of interest" description="Disordered" evidence="6">
    <location>
        <begin position="591"/>
        <end position="614"/>
    </location>
</feature>
<accession>A0AAQ3RCM0</accession>
<proteinExistence type="predicted"/>
<evidence type="ECO:0000256" key="2">
    <source>
        <dbReference type="ARBA" id="ARBA00023015"/>
    </source>
</evidence>
<feature type="compositionally biased region" description="Polar residues" evidence="6">
    <location>
        <begin position="591"/>
        <end position="609"/>
    </location>
</feature>
<name>A0AAQ3RCM0_9PEZI</name>
<keyword evidence="5" id="KW-0539">Nucleus</keyword>
<protein>
    <submittedName>
        <fullName evidence="7">Uncharacterized protein</fullName>
    </submittedName>
</protein>
<feature type="region of interest" description="Disordered" evidence="6">
    <location>
        <begin position="534"/>
        <end position="558"/>
    </location>
</feature>
<evidence type="ECO:0000256" key="6">
    <source>
        <dbReference type="SAM" id="MobiDB-lite"/>
    </source>
</evidence>
<dbReference type="AlphaFoldDB" id="A0AAQ3RCM0"/>
<dbReference type="GO" id="GO:0005634">
    <property type="term" value="C:nucleus"/>
    <property type="evidence" value="ECO:0007669"/>
    <property type="project" value="UniProtKB-SubCell"/>
</dbReference>
<keyword evidence="3" id="KW-0238">DNA-binding</keyword>
<evidence type="ECO:0000256" key="1">
    <source>
        <dbReference type="ARBA" id="ARBA00004123"/>
    </source>
</evidence>